<dbReference type="EMBL" id="JAGKQQ010000001">
    <property type="protein sequence ID" value="MBP3960301.1"/>
    <property type="molecule type" value="Genomic_DNA"/>
</dbReference>
<proteinExistence type="predicted"/>
<dbReference type="Pfam" id="PF24693">
    <property type="entry name" value="DUF7660"/>
    <property type="match status" value="1"/>
</dbReference>
<evidence type="ECO:0000313" key="2">
    <source>
        <dbReference type="EMBL" id="MBP3960301.1"/>
    </source>
</evidence>
<keyword evidence="3" id="KW-1185">Reference proteome</keyword>
<reference evidence="2 3" key="1">
    <citation type="submission" date="2021-04" db="EMBL/GenBank/DDBJ databases">
        <authorList>
            <person name="Ivanova A."/>
        </authorList>
    </citation>
    <scope>NUCLEOTIDE SEQUENCE [LARGE SCALE GENOMIC DNA]</scope>
    <source>
        <strain evidence="2 3">G18</strain>
    </source>
</reference>
<sequence>MSDATDPLDPATVHDRVSFLQFVRALAADYRRCAPNGRMACSDHPSPYSGLWENLDLGTFLDSGADWVEHLGSGGTDFPGADADFPAQPTWPAFAAFLFLCKSYYAGRDTQ</sequence>
<dbReference type="RefSeq" id="WP_210661512.1">
    <property type="nucleotide sequence ID" value="NZ_JAGKQQ010000001.1"/>
</dbReference>
<gene>
    <name evidence="2" type="ORF">J8F10_34165</name>
</gene>
<evidence type="ECO:0000313" key="3">
    <source>
        <dbReference type="Proteomes" id="UP000676565"/>
    </source>
</evidence>
<comment type="caution">
    <text evidence="2">The sequence shown here is derived from an EMBL/GenBank/DDBJ whole genome shotgun (WGS) entry which is preliminary data.</text>
</comment>
<accession>A0ABS5C2T1</accession>
<dbReference type="InterPro" id="IPR056077">
    <property type="entry name" value="DUF7660"/>
</dbReference>
<dbReference type="Proteomes" id="UP000676565">
    <property type="component" value="Unassembled WGS sequence"/>
</dbReference>
<name>A0ABS5C2T1_9BACT</name>
<protein>
    <recommendedName>
        <fullName evidence="1">DUF7660 domain-containing protein</fullName>
    </recommendedName>
</protein>
<evidence type="ECO:0000259" key="1">
    <source>
        <dbReference type="Pfam" id="PF24693"/>
    </source>
</evidence>
<feature type="domain" description="DUF7660" evidence="1">
    <location>
        <begin position="16"/>
        <end position="104"/>
    </location>
</feature>
<organism evidence="2 3">
    <name type="scientific">Gemmata palustris</name>
    <dbReference type="NCBI Taxonomy" id="2822762"/>
    <lineage>
        <taxon>Bacteria</taxon>
        <taxon>Pseudomonadati</taxon>
        <taxon>Planctomycetota</taxon>
        <taxon>Planctomycetia</taxon>
        <taxon>Gemmatales</taxon>
        <taxon>Gemmataceae</taxon>
        <taxon>Gemmata</taxon>
    </lineage>
</organism>